<keyword evidence="1" id="KW-0732">Signal</keyword>
<reference evidence="2" key="1">
    <citation type="journal article" date="2023" name="Mol. Phylogenet. Evol.">
        <title>Genome-scale phylogeny and comparative genomics of the fungal order Sordariales.</title>
        <authorList>
            <person name="Hensen N."/>
            <person name="Bonometti L."/>
            <person name="Westerberg I."/>
            <person name="Brannstrom I.O."/>
            <person name="Guillou S."/>
            <person name="Cros-Aarteil S."/>
            <person name="Calhoun S."/>
            <person name="Haridas S."/>
            <person name="Kuo A."/>
            <person name="Mondo S."/>
            <person name="Pangilinan J."/>
            <person name="Riley R."/>
            <person name="LaButti K."/>
            <person name="Andreopoulos B."/>
            <person name="Lipzen A."/>
            <person name="Chen C."/>
            <person name="Yan M."/>
            <person name="Daum C."/>
            <person name="Ng V."/>
            <person name="Clum A."/>
            <person name="Steindorff A."/>
            <person name="Ohm R.A."/>
            <person name="Martin F."/>
            <person name="Silar P."/>
            <person name="Natvig D.O."/>
            <person name="Lalanne C."/>
            <person name="Gautier V."/>
            <person name="Ament-Velasquez S.L."/>
            <person name="Kruys A."/>
            <person name="Hutchinson M.I."/>
            <person name="Powell A.J."/>
            <person name="Barry K."/>
            <person name="Miller A.N."/>
            <person name="Grigoriev I.V."/>
            <person name="Debuchy R."/>
            <person name="Gladieux P."/>
            <person name="Hiltunen Thoren M."/>
            <person name="Johannesson H."/>
        </authorList>
    </citation>
    <scope>NUCLEOTIDE SEQUENCE</scope>
    <source>
        <strain evidence="2">PSN293</strain>
    </source>
</reference>
<accession>A0AAN6Y3Z8</accession>
<organism evidence="2 3">
    <name type="scientific">Rhypophila decipiens</name>
    <dbReference type="NCBI Taxonomy" id="261697"/>
    <lineage>
        <taxon>Eukaryota</taxon>
        <taxon>Fungi</taxon>
        <taxon>Dikarya</taxon>
        <taxon>Ascomycota</taxon>
        <taxon>Pezizomycotina</taxon>
        <taxon>Sordariomycetes</taxon>
        <taxon>Sordariomycetidae</taxon>
        <taxon>Sordariales</taxon>
        <taxon>Naviculisporaceae</taxon>
        <taxon>Rhypophila</taxon>
    </lineage>
</organism>
<name>A0AAN6Y3Z8_9PEZI</name>
<gene>
    <name evidence="2" type="ORF">QBC37DRAFT_60485</name>
</gene>
<dbReference type="Proteomes" id="UP001301769">
    <property type="component" value="Unassembled WGS sequence"/>
</dbReference>
<sequence>MSLKILSLVCAAGSLVTGAPSQDLGDGRQVPITPSLSEFATSNHGQKVPGESPAYFCPDSDPADNIFNVTRLDFLPTNPRVGFYQKVRLIGHFVSPTGDVPWMTVNTTYLDKDLPGNNPFFWGPLCDIDVLQEISVPIPDSEGGGETRADLHRSCPEGIREGYAVLTSWPIPLFPGFVPTGRFHAKAEAITQDGRRIFCVEGTFEVTD</sequence>
<dbReference type="AlphaFoldDB" id="A0AAN6Y3Z8"/>
<protein>
    <submittedName>
        <fullName evidence="2">Phosphatidylglycerol/phosphatidylinositol transfer protein</fullName>
    </submittedName>
</protein>
<proteinExistence type="predicted"/>
<dbReference type="EMBL" id="MU858221">
    <property type="protein sequence ID" value="KAK4208962.1"/>
    <property type="molecule type" value="Genomic_DNA"/>
</dbReference>
<evidence type="ECO:0000313" key="2">
    <source>
        <dbReference type="EMBL" id="KAK4208962.1"/>
    </source>
</evidence>
<evidence type="ECO:0000256" key="1">
    <source>
        <dbReference type="SAM" id="SignalP"/>
    </source>
</evidence>
<keyword evidence="3" id="KW-1185">Reference proteome</keyword>
<comment type="caution">
    <text evidence="2">The sequence shown here is derived from an EMBL/GenBank/DDBJ whole genome shotgun (WGS) entry which is preliminary data.</text>
</comment>
<reference evidence="2" key="2">
    <citation type="submission" date="2023-05" db="EMBL/GenBank/DDBJ databases">
        <authorList>
            <consortium name="Lawrence Berkeley National Laboratory"/>
            <person name="Steindorff A."/>
            <person name="Hensen N."/>
            <person name="Bonometti L."/>
            <person name="Westerberg I."/>
            <person name="Brannstrom I.O."/>
            <person name="Guillou S."/>
            <person name="Cros-Aarteil S."/>
            <person name="Calhoun S."/>
            <person name="Haridas S."/>
            <person name="Kuo A."/>
            <person name="Mondo S."/>
            <person name="Pangilinan J."/>
            <person name="Riley R."/>
            <person name="Labutti K."/>
            <person name="Andreopoulos B."/>
            <person name="Lipzen A."/>
            <person name="Chen C."/>
            <person name="Yanf M."/>
            <person name="Daum C."/>
            <person name="Ng V."/>
            <person name="Clum A."/>
            <person name="Ohm R."/>
            <person name="Martin F."/>
            <person name="Silar P."/>
            <person name="Natvig D."/>
            <person name="Lalanne C."/>
            <person name="Gautier V."/>
            <person name="Ament-Velasquez S.L."/>
            <person name="Kruys A."/>
            <person name="Hutchinson M.I."/>
            <person name="Powell A.J."/>
            <person name="Barry K."/>
            <person name="Miller A.N."/>
            <person name="Grigoriev I.V."/>
            <person name="Debuchy R."/>
            <person name="Gladieux P."/>
            <person name="Thoren M.H."/>
            <person name="Johannesson H."/>
        </authorList>
    </citation>
    <scope>NUCLEOTIDE SEQUENCE</scope>
    <source>
        <strain evidence="2">PSN293</strain>
    </source>
</reference>
<feature type="chain" id="PRO_5042812834" evidence="1">
    <location>
        <begin position="19"/>
        <end position="208"/>
    </location>
</feature>
<feature type="signal peptide" evidence="1">
    <location>
        <begin position="1"/>
        <end position="18"/>
    </location>
</feature>
<evidence type="ECO:0000313" key="3">
    <source>
        <dbReference type="Proteomes" id="UP001301769"/>
    </source>
</evidence>